<accession>D3S2G3</accession>
<dbReference type="STRING" id="589924.Ferp_0313"/>
<evidence type="ECO:0000313" key="3">
    <source>
        <dbReference type="Proteomes" id="UP000002613"/>
    </source>
</evidence>
<keyword evidence="3" id="KW-1185">Reference proteome</keyword>
<dbReference type="KEGG" id="fpl:Ferp_0313"/>
<dbReference type="Pfam" id="PF02613">
    <property type="entry name" value="Nitrate_red_del"/>
    <property type="match status" value="1"/>
</dbReference>
<dbReference type="NCBIfam" id="TIGR00684">
    <property type="entry name" value="narJ"/>
    <property type="match status" value="1"/>
</dbReference>
<dbReference type="SUPFAM" id="SSF89155">
    <property type="entry name" value="TorD-like"/>
    <property type="match status" value="1"/>
</dbReference>
<dbReference type="PANTHER" id="PTHR43680">
    <property type="entry name" value="NITRATE REDUCTASE MOLYBDENUM COFACTOR ASSEMBLY CHAPERONE"/>
    <property type="match status" value="1"/>
</dbReference>
<organism evidence="2 3">
    <name type="scientific">Ferroglobus placidus (strain DSM 10642 / AEDII12DO)</name>
    <dbReference type="NCBI Taxonomy" id="589924"/>
    <lineage>
        <taxon>Archaea</taxon>
        <taxon>Methanobacteriati</taxon>
        <taxon>Methanobacteriota</taxon>
        <taxon>Archaeoglobi</taxon>
        <taxon>Archaeoglobales</taxon>
        <taxon>Archaeoglobaceae</taxon>
        <taxon>Ferroglobus</taxon>
    </lineage>
</organism>
<dbReference type="GO" id="GO:0016530">
    <property type="term" value="F:metallochaperone activity"/>
    <property type="evidence" value="ECO:0007669"/>
    <property type="project" value="TreeGrafter"/>
</dbReference>
<evidence type="ECO:0000313" key="2">
    <source>
        <dbReference type="EMBL" id="ADC64493.1"/>
    </source>
</evidence>
<gene>
    <name evidence="2" type="ordered locus">Ferp_0313</name>
</gene>
<name>D3S2G3_FERPA</name>
<dbReference type="EMBL" id="CP001899">
    <property type="protein sequence ID" value="ADC64493.1"/>
    <property type="molecule type" value="Genomic_DNA"/>
</dbReference>
<dbReference type="OrthoDB" id="23542at2157"/>
<dbReference type="GO" id="GO:0051131">
    <property type="term" value="P:chaperone-mediated protein complex assembly"/>
    <property type="evidence" value="ECO:0007669"/>
    <property type="project" value="InterPro"/>
</dbReference>
<dbReference type="eggNOG" id="arCOG01504">
    <property type="taxonomic scope" value="Archaea"/>
</dbReference>
<dbReference type="PaxDb" id="589924-Ferp_0313"/>
<reference evidence="3" key="1">
    <citation type="submission" date="2010-02" db="EMBL/GenBank/DDBJ databases">
        <title>Complete sequence of Ferroglobus placidus DSM 10642.</title>
        <authorList>
            <consortium name="US DOE Joint Genome Institute"/>
            <person name="Lucas S."/>
            <person name="Copeland A."/>
            <person name="Lapidus A."/>
            <person name="Cheng J.-F."/>
            <person name="Bruce D."/>
            <person name="Goodwin L."/>
            <person name="Pitluck S."/>
            <person name="Saunders E."/>
            <person name="Brettin T."/>
            <person name="Detter J.C."/>
            <person name="Han C."/>
            <person name="Tapia R."/>
            <person name="Larimer F."/>
            <person name="Land M."/>
            <person name="Hauser L."/>
            <person name="Kyrpides N."/>
            <person name="Ivanova N."/>
            <person name="Holmes D."/>
            <person name="Lovley D."/>
            <person name="Kyrpides N."/>
            <person name="Anderson I.J."/>
            <person name="Woyke T."/>
        </authorList>
    </citation>
    <scope>NUCLEOTIDE SEQUENCE [LARGE SCALE GENOMIC DNA]</scope>
    <source>
        <strain evidence="3">DSM 10642 / AEDII12DO</strain>
    </source>
</reference>
<evidence type="ECO:0000256" key="1">
    <source>
        <dbReference type="ARBA" id="ARBA00023063"/>
    </source>
</evidence>
<sequence>MKKMKDCYKLLSKLLQYPSDLLEMRDAAKKLYKLIRGIEAEEIEEAKKEFEKFIEFLEKSTIEEIEEEYVRTFDLFPLCPPYVFHHVCGESYRRSEYLVKLMEIYRKHGFEPDKTLKKELPDHIAVIVSFLGELDDRRDFLEFIIKGINKMTDTVKKKETPYRALILLTHALCSADLKFWSKKLEGVIEC</sequence>
<dbReference type="GO" id="GO:0042128">
    <property type="term" value="P:nitrate assimilation"/>
    <property type="evidence" value="ECO:0007669"/>
    <property type="project" value="UniProtKB-KW"/>
</dbReference>
<dbReference type="Gene3D" id="1.10.3480.10">
    <property type="entry name" value="TorD-like"/>
    <property type="match status" value="1"/>
</dbReference>
<dbReference type="RefSeq" id="WP_012964840.1">
    <property type="nucleotide sequence ID" value="NC_013849.1"/>
</dbReference>
<dbReference type="Proteomes" id="UP000002613">
    <property type="component" value="Chromosome"/>
</dbReference>
<dbReference type="AlphaFoldDB" id="D3S2G3"/>
<dbReference type="InterPro" id="IPR036411">
    <property type="entry name" value="TorD-like_sf"/>
</dbReference>
<protein>
    <submittedName>
        <fullName evidence="2">Nitrate reductase molybdenum cofactor assembly chaperone</fullName>
    </submittedName>
</protein>
<proteinExistence type="predicted"/>
<dbReference type="HOGENOM" id="CLU_084469_2_0_2"/>
<dbReference type="GO" id="GO:0051082">
    <property type="term" value="F:unfolded protein binding"/>
    <property type="evidence" value="ECO:0007669"/>
    <property type="project" value="InterPro"/>
</dbReference>
<reference evidence="2 3" key="2">
    <citation type="journal article" date="2011" name="Stand. Genomic Sci.">
        <title>Complete genome sequence of Ferroglobus placidus AEDII12DO.</title>
        <authorList>
            <person name="Anderson I."/>
            <person name="Risso C."/>
            <person name="Holmes D."/>
            <person name="Lucas S."/>
            <person name="Copeland A."/>
            <person name="Lapidus A."/>
            <person name="Cheng J.F."/>
            <person name="Bruce D."/>
            <person name="Goodwin L."/>
            <person name="Pitluck S."/>
            <person name="Saunders E."/>
            <person name="Brettin T."/>
            <person name="Detter J.C."/>
            <person name="Han C."/>
            <person name="Tapia R."/>
            <person name="Larimer F."/>
            <person name="Land M."/>
            <person name="Hauser L."/>
            <person name="Woyke T."/>
            <person name="Lovley D."/>
            <person name="Kyrpides N."/>
            <person name="Ivanova N."/>
        </authorList>
    </citation>
    <scope>NUCLEOTIDE SEQUENCE [LARGE SCALE GENOMIC DNA]</scope>
    <source>
        <strain evidence="3">DSM 10642 / AEDII12DO</strain>
    </source>
</reference>
<dbReference type="GeneID" id="8777811"/>
<keyword evidence="1" id="KW-0534">Nitrate assimilation</keyword>
<dbReference type="InterPro" id="IPR020945">
    <property type="entry name" value="DMSO/NO3_reduct_chaperone"/>
</dbReference>
<dbReference type="PANTHER" id="PTHR43680:SF2">
    <property type="entry name" value="NITRATE REDUCTASE MOLYBDENUM COFACTOR ASSEMBLY CHAPERONE NARJ"/>
    <property type="match status" value="1"/>
</dbReference>
<dbReference type="InterPro" id="IPR003765">
    <property type="entry name" value="NO3_reductase_chaperone_NarJ"/>
</dbReference>